<protein>
    <submittedName>
        <fullName evidence="2">Uncharacterized protein LOC117654313</fullName>
    </submittedName>
</protein>
<reference evidence="2" key="1">
    <citation type="submission" date="2025-08" db="UniProtKB">
        <authorList>
            <consortium name="RefSeq"/>
        </authorList>
    </citation>
    <scope>IDENTIFICATION</scope>
    <source>
        <tissue evidence="2">Total insect</tissue>
    </source>
</reference>
<evidence type="ECO:0000313" key="2">
    <source>
        <dbReference type="RefSeq" id="XP_034256783.1"/>
    </source>
</evidence>
<proteinExistence type="predicted"/>
<dbReference type="GeneID" id="117654313"/>
<name>A0A6P9AEP6_THRPL</name>
<dbReference type="Proteomes" id="UP000515158">
    <property type="component" value="Unplaced"/>
</dbReference>
<dbReference type="RefSeq" id="XP_034256783.1">
    <property type="nucleotide sequence ID" value="XM_034400892.1"/>
</dbReference>
<accession>A0A6P9AEP6</accession>
<keyword evidence="1" id="KW-1185">Reference proteome</keyword>
<dbReference type="AlphaFoldDB" id="A0A6P9AEP6"/>
<organism evidence="2">
    <name type="scientific">Thrips palmi</name>
    <name type="common">Melon thrips</name>
    <dbReference type="NCBI Taxonomy" id="161013"/>
    <lineage>
        <taxon>Eukaryota</taxon>
        <taxon>Metazoa</taxon>
        <taxon>Ecdysozoa</taxon>
        <taxon>Arthropoda</taxon>
        <taxon>Hexapoda</taxon>
        <taxon>Insecta</taxon>
        <taxon>Pterygota</taxon>
        <taxon>Neoptera</taxon>
        <taxon>Paraneoptera</taxon>
        <taxon>Thysanoptera</taxon>
        <taxon>Terebrantia</taxon>
        <taxon>Thripoidea</taxon>
        <taxon>Thripidae</taxon>
        <taxon>Thrips</taxon>
    </lineage>
</organism>
<dbReference type="KEGG" id="tpal:117654313"/>
<dbReference type="InParanoid" id="A0A6P9AEP6"/>
<gene>
    <name evidence="2" type="primary">LOC117654313</name>
</gene>
<evidence type="ECO:0000313" key="1">
    <source>
        <dbReference type="Proteomes" id="UP000515158"/>
    </source>
</evidence>
<sequence length="120" mass="12714">MDRIQDMKLAFSEDLITGSSLCSSLQALLGVPIVSVGFIQSADEPAVPCSSRSSKRIQHGGDPTTELAPSLGPGLLVLPSGDVLFGLWVLFCGDEPGRYGGDVSGHLSRYSLRLGLPDRR</sequence>